<comment type="similarity">
    <text evidence="5">Belongs to the complex I subunit 2 family.</text>
</comment>
<dbReference type="EMBL" id="LQBL01000011">
    <property type="protein sequence ID" value="KUG56809.1"/>
    <property type="molecule type" value="Genomic_DNA"/>
</dbReference>
<keyword evidence="5" id="KW-0874">Quinone</keyword>
<dbReference type="InterPro" id="IPR010096">
    <property type="entry name" value="NADH-Q_OxRdtase_suN/2"/>
</dbReference>
<dbReference type="RefSeq" id="WP_058890555.1">
    <property type="nucleotide sequence ID" value="NZ_LQBL01000011.1"/>
</dbReference>
<evidence type="ECO:0000313" key="9">
    <source>
        <dbReference type="Proteomes" id="UP000054837"/>
    </source>
</evidence>
<evidence type="ECO:0000256" key="2">
    <source>
        <dbReference type="ARBA" id="ARBA00022692"/>
    </source>
</evidence>
<feature type="transmembrane region" description="Helical" evidence="5">
    <location>
        <begin position="305"/>
        <end position="324"/>
    </location>
</feature>
<evidence type="ECO:0000256" key="3">
    <source>
        <dbReference type="ARBA" id="ARBA00022989"/>
    </source>
</evidence>
<feature type="transmembrane region" description="Helical" evidence="5">
    <location>
        <begin position="42"/>
        <end position="63"/>
    </location>
</feature>
<organism evidence="8 9">
    <name type="scientific">Serinicoccus chungangensis</name>
    <dbReference type="NCBI Taxonomy" id="767452"/>
    <lineage>
        <taxon>Bacteria</taxon>
        <taxon>Bacillati</taxon>
        <taxon>Actinomycetota</taxon>
        <taxon>Actinomycetes</taxon>
        <taxon>Micrococcales</taxon>
        <taxon>Ornithinimicrobiaceae</taxon>
        <taxon>Serinicoccus</taxon>
    </lineage>
</organism>
<dbReference type="EC" id="7.1.1.-" evidence="5"/>
<evidence type="ECO:0000256" key="5">
    <source>
        <dbReference type="HAMAP-Rule" id="MF_00445"/>
    </source>
</evidence>
<comment type="catalytic activity">
    <reaction evidence="5">
        <text>a quinone + NADH + 5 H(+)(in) = a quinol + NAD(+) + 4 H(+)(out)</text>
        <dbReference type="Rhea" id="RHEA:57888"/>
        <dbReference type="ChEBI" id="CHEBI:15378"/>
        <dbReference type="ChEBI" id="CHEBI:24646"/>
        <dbReference type="ChEBI" id="CHEBI:57540"/>
        <dbReference type="ChEBI" id="CHEBI:57945"/>
        <dbReference type="ChEBI" id="CHEBI:132124"/>
    </reaction>
</comment>
<keyword evidence="8" id="KW-0830">Ubiquinone</keyword>
<comment type="subcellular location">
    <subcellularLocation>
        <location evidence="5">Cell membrane</location>
        <topology evidence="5">Multi-pass membrane protein</topology>
    </subcellularLocation>
    <subcellularLocation>
        <location evidence="1">Endomembrane system</location>
        <topology evidence="1">Multi-pass membrane protein</topology>
    </subcellularLocation>
    <subcellularLocation>
        <location evidence="6">Membrane</location>
        <topology evidence="6">Multi-pass membrane protein</topology>
    </subcellularLocation>
</comment>
<dbReference type="AlphaFoldDB" id="A0A0W8IA49"/>
<dbReference type="Proteomes" id="UP000054837">
    <property type="component" value="Unassembled WGS sequence"/>
</dbReference>
<dbReference type="STRING" id="767452.AVL62_11780"/>
<dbReference type="PANTHER" id="PTHR22773">
    <property type="entry name" value="NADH DEHYDROGENASE"/>
    <property type="match status" value="1"/>
</dbReference>
<evidence type="ECO:0000259" key="7">
    <source>
        <dbReference type="Pfam" id="PF00361"/>
    </source>
</evidence>
<accession>A0A0W8IA49</accession>
<feature type="transmembrane region" description="Helical" evidence="5">
    <location>
        <begin position="331"/>
        <end position="353"/>
    </location>
</feature>
<keyword evidence="3 5" id="KW-1133">Transmembrane helix</keyword>
<name>A0A0W8IA49_9MICO</name>
<gene>
    <name evidence="5" type="primary">nuoN</name>
    <name evidence="8" type="ORF">AVL62_11780</name>
</gene>
<keyword evidence="5" id="KW-1003">Cell membrane</keyword>
<dbReference type="InterPro" id="IPR001750">
    <property type="entry name" value="ND/Mrp_TM"/>
</dbReference>
<feature type="transmembrane region" description="Helical" evidence="5">
    <location>
        <begin position="480"/>
        <end position="499"/>
    </location>
</feature>
<proteinExistence type="inferred from homology"/>
<dbReference type="NCBIfam" id="TIGR01770">
    <property type="entry name" value="NDH_I_N"/>
    <property type="match status" value="1"/>
</dbReference>
<comment type="function">
    <text evidence="5">NDH-1 shuttles electrons from NADH, via FMN and iron-sulfur (Fe-S) centers, to quinones in the respiratory chain. The immediate electron acceptor for the enzyme in this species is believed to be a menaquinone. Couples the redox reaction to proton translocation (for every two electrons transferred, four hydrogen ions are translocated across the cytoplasmic membrane), and thus conserves the redox energy in a proton gradient.</text>
</comment>
<evidence type="ECO:0000256" key="4">
    <source>
        <dbReference type="ARBA" id="ARBA00023136"/>
    </source>
</evidence>
<dbReference type="GO" id="GO:0008137">
    <property type="term" value="F:NADH dehydrogenase (ubiquinone) activity"/>
    <property type="evidence" value="ECO:0007669"/>
    <property type="project" value="InterPro"/>
</dbReference>
<sequence>MGGSMFVAPEINYTALLPMIIVFVGGLVGVTVEGFASRRTRYAVQVPLSIATLVLALLALVLLGQDNEGITAAGTVAVDGVTLALQGLVLVLSILGLLVMSERFGGEQPDAFTQSGVSTPGSAEETLATKVGATTTEVYPLTLMSVGGMMLFVAANDLILLFVALEILSLPLYVLAGLARRRRLLSQEASLKYFLLGSFSSAFYLFGAVLLYGYAGSTRFSDIAAAISSNVGMDGLLVPGVLLVSVGLLFKVGAVPFHAWTPDVYQGAPTPVTGFMAACTKVAAFGAMLRVLYVAVEGARLEWQPVIAVVAALSMVVGALLAIVQTDVKRILAYSSIAHAGFILTGVVALDVAGVSSTMFYLATYGFMTIPAFAIVALVRSSGTEATLVDQWAGLGRRSPWIAASFTFLLMAFAGIPLTSGFTGKFAVFSAAVSQGWAWLAVVGVLASAVTAYIYFVLVVQMWLGDPGDAAGTVVARPSWMTSFAILVGVAITLALGVMPSPVLDLAQSTAAFLR</sequence>
<feature type="transmembrane region" description="Helical" evidence="5">
    <location>
        <begin position="438"/>
        <end position="460"/>
    </location>
</feature>
<feature type="transmembrane region" description="Helical" evidence="5">
    <location>
        <begin position="161"/>
        <end position="179"/>
    </location>
</feature>
<evidence type="ECO:0000313" key="8">
    <source>
        <dbReference type="EMBL" id="KUG56809.1"/>
    </source>
</evidence>
<feature type="domain" description="NADH:quinone oxidoreductase/Mrp antiporter transmembrane" evidence="7">
    <location>
        <begin position="155"/>
        <end position="451"/>
    </location>
</feature>
<feature type="transmembrane region" description="Helical" evidence="5">
    <location>
        <begin position="83"/>
        <end position="100"/>
    </location>
</feature>
<feature type="transmembrane region" description="Helical" evidence="5">
    <location>
        <begin position="400"/>
        <end position="418"/>
    </location>
</feature>
<dbReference type="OrthoDB" id="9811718at2"/>
<evidence type="ECO:0000256" key="6">
    <source>
        <dbReference type="RuleBase" id="RU000320"/>
    </source>
</evidence>
<keyword evidence="5" id="KW-1278">Translocase</keyword>
<comment type="subunit">
    <text evidence="5">NDH-1 is composed of 14 different subunits. Subunits NuoA, H, J, K, L, M, N constitute the membrane sector of the complex.</text>
</comment>
<dbReference type="Pfam" id="PF00361">
    <property type="entry name" value="Proton_antipo_M"/>
    <property type="match status" value="1"/>
</dbReference>
<dbReference type="GO" id="GO:0012505">
    <property type="term" value="C:endomembrane system"/>
    <property type="evidence" value="ECO:0007669"/>
    <property type="project" value="UniProtKB-SubCell"/>
</dbReference>
<dbReference type="NCBIfam" id="NF004441">
    <property type="entry name" value="PRK05777.1-4"/>
    <property type="match status" value="1"/>
</dbReference>
<reference evidence="8 9" key="1">
    <citation type="submission" date="2015-12" db="EMBL/GenBank/DDBJ databases">
        <title>Serinicoccus chungangenesis strain CD08_5 genome sequencing and assembly.</title>
        <authorList>
            <person name="Chander A.M."/>
            <person name="Kaur G."/>
            <person name="Nair G.R."/>
            <person name="Dhawan D.K."/>
            <person name="Kochhar R.K."/>
            <person name="Mayilraj S."/>
            <person name="Bhadada S.K."/>
        </authorList>
    </citation>
    <scope>NUCLEOTIDE SEQUENCE [LARGE SCALE GENOMIC DNA]</scope>
    <source>
        <strain evidence="8 9">CD08_5</strain>
    </source>
</reference>
<dbReference type="GO" id="GO:0005886">
    <property type="term" value="C:plasma membrane"/>
    <property type="evidence" value="ECO:0007669"/>
    <property type="project" value="UniProtKB-SubCell"/>
</dbReference>
<feature type="transmembrane region" description="Helical" evidence="5">
    <location>
        <begin position="272"/>
        <end position="293"/>
    </location>
</feature>
<keyword evidence="5" id="KW-0520">NAD</keyword>
<keyword evidence="2 5" id="KW-0812">Transmembrane</keyword>
<evidence type="ECO:0000256" key="1">
    <source>
        <dbReference type="ARBA" id="ARBA00004127"/>
    </source>
</evidence>
<feature type="transmembrane region" description="Helical" evidence="5">
    <location>
        <begin position="359"/>
        <end position="379"/>
    </location>
</feature>
<keyword evidence="5" id="KW-0813">Transport</keyword>
<feature type="transmembrane region" description="Helical" evidence="5">
    <location>
        <begin position="191"/>
        <end position="215"/>
    </location>
</feature>
<dbReference type="GO" id="GO:0050136">
    <property type="term" value="F:NADH dehydrogenase (quinone) (non-electrogenic) activity"/>
    <property type="evidence" value="ECO:0007669"/>
    <property type="project" value="UniProtKB-UniRule"/>
</dbReference>
<dbReference type="GO" id="GO:0048038">
    <property type="term" value="F:quinone binding"/>
    <property type="evidence" value="ECO:0007669"/>
    <property type="project" value="UniProtKB-KW"/>
</dbReference>
<comment type="caution">
    <text evidence="8">The sequence shown here is derived from an EMBL/GenBank/DDBJ whole genome shotgun (WGS) entry which is preliminary data.</text>
</comment>
<feature type="transmembrane region" description="Helical" evidence="5">
    <location>
        <begin position="15"/>
        <end position="35"/>
    </location>
</feature>
<dbReference type="GO" id="GO:0042773">
    <property type="term" value="P:ATP synthesis coupled electron transport"/>
    <property type="evidence" value="ECO:0007669"/>
    <property type="project" value="InterPro"/>
</dbReference>
<feature type="transmembrane region" description="Helical" evidence="5">
    <location>
        <begin position="235"/>
        <end position="260"/>
    </location>
</feature>
<dbReference type="HAMAP" id="MF_00445">
    <property type="entry name" value="NDH1_NuoN_1"/>
    <property type="match status" value="1"/>
</dbReference>
<keyword evidence="4 5" id="KW-0472">Membrane</keyword>
<protein>
    <recommendedName>
        <fullName evidence="5">NADH-quinone oxidoreductase subunit N</fullName>
        <ecNumber evidence="5">7.1.1.-</ecNumber>
    </recommendedName>
    <alternativeName>
        <fullName evidence="5">NADH dehydrogenase I subunit N</fullName>
    </alternativeName>
    <alternativeName>
        <fullName evidence="5">NDH-1 subunit N</fullName>
    </alternativeName>
</protein>
<keyword evidence="9" id="KW-1185">Reference proteome</keyword>